<comment type="caution">
    <text evidence="3">The sequence shown here is derived from an EMBL/GenBank/DDBJ whole genome shotgun (WGS) entry which is preliminary data.</text>
</comment>
<dbReference type="InterPro" id="IPR012349">
    <property type="entry name" value="Split_barrel_FMN-bd"/>
</dbReference>
<sequence>MSRRDQIQLTPDEVRALLDEQKIATIASIGRNGRPHVVPLWFVPHEDGGIATWTYAKSQKVANLDRLPQATVLVESGQSYEELRGVTMECDVEVVRDIEEIARIGTAMLERYTPDPDVATAATQFVRLQAEKRVGLVFRPTSTVSWDHSKLGGTY</sequence>
<dbReference type="PANTHER" id="PTHR35176">
    <property type="entry name" value="HEME OXYGENASE HI_0854-RELATED"/>
    <property type="match status" value="1"/>
</dbReference>
<organism evidence="3 4">
    <name type="scientific">Herbihabitans rhizosphaerae</name>
    <dbReference type="NCBI Taxonomy" id="1872711"/>
    <lineage>
        <taxon>Bacteria</taxon>
        <taxon>Bacillati</taxon>
        <taxon>Actinomycetota</taxon>
        <taxon>Actinomycetes</taxon>
        <taxon>Pseudonocardiales</taxon>
        <taxon>Pseudonocardiaceae</taxon>
        <taxon>Herbihabitans</taxon>
    </lineage>
</organism>
<dbReference type="OrthoDB" id="158738at2"/>
<evidence type="ECO:0000259" key="2">
    <source>
        <dbReference type="Pfam" id="PF01243"/>
    </source>
</evidence>
<dbReference type="AlphaFoldDB" id="A0A4Q7KNJ4"/>
<dbReference type="GO" id="GO:0016627">
    <property type="term" value="F:oxidoreductase activity, acting on the CH-CH group of donors"/>
    <property type="evidence" value="ECO:0007669"/>
    <property type="project" value="TreeGrafter"/>
</dbReference>
<protein>
    <submittedName>
        <fullName evidence="3">PPOX class probable F420-dependent enzyme</fullName>
    </submittedName>
</protein>
<gene>
    <name evidence="3" type="ORF">EV193_105456</name>
</gene>
<accession>A0A4Q7KNJ4</accession>
<evidence type="ECO:0000313" key="4">
    <source>
        <dbReference type="Proteomes" id="UP000294257"/>
    </source>
</evidence>
<dbReference type="EMBL" id="SGWQ01000005">
    <property type="protein sequence ID" value="RZS37896.1"/>
    <property type="molecule type" value="Genomic_DNA"/>
</dbReference>
<dbReference type="SUPFAM" id="SSF50475">
    <property type="entry name" value="FMN-binding split barrel"/>
    <property type="match status" value="1"/>
</dbReference>
<keyword evidence="4" id="KW-1185">Reference proteome</keyword>
<dbReference type="InterPro" id="IPR011576">
    <property type="entry name" value="Pyridox_Oxase_N"/>
</dbReference>
<evidence type="ECO:0000313" key="3">
    <source>
        <dbReference type="EMBL" id="RZS37896.1"/>
    </source>
</evidence>
<dbReference type="GO" id="GO:0070967">
    <property type="term" value="F:coenzyme F420 binding"/>
    <property type="evidence" value="ECO:0007669"/>
    <property type="project" value="TreeGrafter"/>
</dbReference>
<dbReference type="InterPro" id="IPR052019">
    <property type="entry name" value="F420H2_bilvrd_red/Heme_oxyg"/>
</dbReference>
<name>A0A4Q7KNJ4_9PSEU</name>
<reference evidence="3 4" key="1">
    <citation type="submission" date="2019-02" db="EMBL/GenBank/DDBJ databases">
        <title>Genomic Encyclopedia of Type Strains, Phase IV (KMG-IV): sequencing the most valuable type-strain genomes for metagenomic binning, comparative biology and taxonomic classification.</title>
        <authorList>
            <person name="Goeker M."/>
        </authorList>
    </citation>
    <scope>NUCLEOTIDE SEQUENCE [LARGE SCALE GENOMIC DNA]</scope>
    <source>
        <strain evidence="3 4">DSM 101727</strain>
    </source>
</reference>
<keyword evidence="1" id="KW-0560">Oxidoreductase</keyword>
<evidence type="ECO:0000256" key="1">
    <source>
        <dbReference type="ARBA" id="ARBA00023002"/>
    </source>
</evidence>
<dbReference type="Pfam" id="PF01243">
    <property type="entry name" value="PNPOx_N"/>
    <property type="match status" value="1"/>
</dbReference>
<dbReference type="Gene3D" id="2.30.110.10">
    <property type="entry name" value="Electron Transport, Fmn-binding Protein, Chain A"/>
    <property type="match status" value="1"/>
</dbReference>
<dbReference type="PANTHER" id="PTHR35176:SF6">
    <property type="entry name" value="HEME OXYGENASE HI_0854-RELATED"/>
    <property type="match status" value="1"/>
</dbReference>
<dbReference type="GO" id="GO:0005829">
    <property type="term" value="C:cytosol"/>
    <property type="evidence" value="ECO:0007669"/>
    <property type="project" value="TreeGrafter"/>
</dbReference>
<dbReference type="Proteomes" id="UP000294257">
    <property type="component" value="Unassembled WGS sequence"/>
</dbReference>
<feature type="domain" description="Pyridoxamine 5'-phosphate oxidase N-terminal" evidence="2">
    <location>
        <begin position="11"/>
        <end position="114"/>
    </location>
</feature>
<proteinExistence type="predicted"/>
<dbReference type="RefSeq" id="WP_130345310.1">
    <property type="nucleotide sequence ID" value="NZ_SGWQ01000005.1"/>
</dbReference>